<sequence length="70" mass="7945">MEKKGGVHVERIVKGYRTDDALRRSFDALAQRTFGLTFEDWYQNGFWGDDYVPYSVVVDGAVAANVSVNR</sequence>
<protein>
    <submittedName>
        <fullName evidence="1">Uncharacterized protein</fullName>
    </submittedName>
</protein>
<feature type="non-terminal residue" evidence="1">
    <location>
        <position position="70"/>
    </location>
</feature>
<accession>A0A9D2QJV9</accession>
<dbReference type="Proteomes" id="UP000823922">
    <property type="component" value="Unassembled WGS sequence"/>
</dbReference>
<organism evidence="1 2">
    <name type="scientific">Candidatus Eisenbergiella intestinigallinarum</name>
    <dbReference type="NCBI Taxonomy" id="2838549"/>
    <lineage>
        <taxon>Bacteria</taxon>
        <taxon>Bacillati</taxon>
        <taxon>Bacillota</taxon>
        <taxon>Clostridia</taxon>
        <taxon>Lachnospirales</taxon>
        <taxon>Lachnospiraceae</taxon>
        <taxon>Eisenbergiella</taxon>
    </lineage>
</organism>
<dbReference type="EMBL" id="DWVS01000344">
    <property type="protein sequence ID" value="HJC88970.1"/>
    <property type="molecule type" value="Genomic_DNA"/>
</dbReference>
<dbReference type="AlphaFoldDB" id="A0A9D2QJV9"/>
<evidence type="ECO:0000313" key="2">
    <source>
        <dbReference type="Proteomes" id="UP000823922"/>
    </source>
</evidence>
<proteinExistence type="predicted"/>
<comment type="caution">
    <text evidence="1">The sequence shown here is derived from an EMBL/GenBank/DDBJ whole genome shotgun (WGS) entry which is preliminary data.</text>
</comment>
<evidence type="ECO:0000313" key="1">
    <source>
        <dbReference type="EMBL" id="HJC88970.1"/>
    </source>
</evidence>
<reference evidence="1" key="2">
    <citation type="submission" date="2021-04" db="EMBL/GenBank/DDBJ databases">
        <authorList>
            <person name="Gilroy R."/>
        </authorList>
    </citation>
    <scope>NUCLEOTIDE SEQUENCE</scope>
    <source>
        <strain evidence="1">ChiBcec1-1630</strain>
    </source>
</reference>
<name>A0A9D2QJV9_9FIRM</name>
<gene>
    <name evidence="1" type="ORF">H9926_13255</name>
</gene>
<reference evidence="1" key="1">
    <citation type="journal article" date="2021" name="PeerJ">
        <title>Extensive microbial diversity within the chicken gut microbiome revealed by metagenomics and culture.</title>
        <authorList>
            <person name="Gilroy R."/>
            <person name="Ravi A."/>
            <person name="Getino M."/>
            <person name="Pursley I."/>
            <person name="Horton D.L."/>
            <person name="Alikhan N.F."/>
            <person name="Baker D."/>
            <person name="Gharbi K."/>
            <person name="Hall N."/>
            <person name="Watson M."/>
            <person name="Adriaenssens E.M."/>
            <person name="Foster-Nyarko E."/>
            <person name="Jarju S."/>
            <person name="Secka A."/>
            <person name="Antonio M."/>
            <person name="Oren A."/>
            <person name="Chaudhuri R.R."/>
            <person name="La Ragione R."/>
            <person name="Hildebrand F."/>
            <person name="Pallen M.J."/>
        </authorList>
    </citation>
    <scope>NUCLEOTIDE SEQUENCE</scope>
    <source>
        <strain evidence="1">ChiBcec1-1630</strain>
    </source>
</reference>